<evidence type="ECO:0000256" key="8">
    <source>
        <dbReference type="SAM" id="Coils"/>
    </source>
</evidence>
<reference evidence="10 11" key="1">
    <citation type="submission" date="2021-06" db="EMBL/GenBank/DDBJ databases">
        <authorList>
            <person name="Palmer J.M."/>
        </authorList>
    </citation>
    <scope>NUCLEOTIDE SEQUENCE [LARGE SCALE GENOMIC DNA]</scope>
    <source>
        <strain evidence="10 11">CL_MEX2019</strain>
        <tissue evidence="10">Muscle</tissue>
    </source>
</reference>
<proteinExistence type="predicted"/>
<name>A0ABU7EAM5_9TELE</name>
<evidence type="ECO:0000313" key="11">
    <source>
        <dbReference type="Proteomes" id="UP001352852"/>
    </source>
</evidence>
<evidence type="ECO:0000256" key="4">
    <source>
        <dbReference type="ARBA" id="ARBA00022794"/>
    </source>
</evidence>
<evidence type="ECO:0000256" key="3">
    <source>
        <dbReference type="ARBA" id="ARBA00022490"/>
    </source>
</evidence>
<accession>A0ABU7EAM5</accession>
<protein>
    <submittedName>
        <fullName evidence="10">Uncharacterized protein</fullName>
    </submittedName>
</protein>
<evidence type="ECO:0000256" key="9">
    <source>
        <dbReference type="SAM" id="MobiDB-lite"/>
    </source>
</evidence>
<evidence type="ECO:0000256" key="1">
    <source>
        <dbReference type="ARBA" id="ARBA00004120"/>
    </source>
</evidence>
<keyword evidence="6" id="KW-0206">Cytoskeleton</keyword>
<evidence type="ECO:0000256" key="6">
    <source>
        <dbReference type="ARBA" id="ARBA00023212"/>
    </source>
</evidence>
<evidence type="ECO:0000256" key="7">
    <source>
        <dbReference type="ARBA" id="ARBA00023273"/>
    </source>
</evidence>
<evidence type="ECO:0000256" key="5">
    <source>
        <dbReference type="ARBA" id="ARBA00023054"/>
    </source>
</evidence>
<organism evidence="10 11">
    <name type="scientific">Characodon lateralis</name>
    <dbReference type="NCBI Taxonomy" id="208331"/>
    <lineage>
        <taxon>Eukaryota</taxon>
        <taxon>Metazoa</taxon>
        <taxon>Chordata</taxon>
        <taxon>Craniata</taxon>
        <taxon>Vertebrata</taxon>
        <taxon>Euteleostomi</taxon>
        <taxon>Actinopterygii</taxon>
        <taxon>Neopterygii</taxon>
        <taxon>Teleostei</taxon>
        <taxon>Neoteleostei</taxon>
        <taxon>Acanthomorphata</taxon>
        <taxon>Ovalentaria</taxon>
        <taxon>Atherinomorphae</taxon>
        <taxon>Cyprinodontiformes</taxon>
        <taxon>Goodeidae</taxon>
        <taxon>Characodon</taxon>
    </lineage>
</organism>
<dbReference type="InterPro" id="IPR026201">
    <property type="entry name" value="Cep290"/>
</dbReference>
<evidence type="ECO:0000256" key="2">
    <source>
        <dbReference type="ARBA" id="ARBA00004300"/>
    </source>
</evidence>
<gene>
    <name evidence="10" type="ORF">CHARACLAT_017998</name>
</gene>
<dbReference type="PANTHER" id="PTHR18879">
    <property type="entry name" value="CENTROSOMAL PROTEIN OF 290 KDA"/>
    <property type="match status" value="1"/>
</dbReference>
<evidence type="ECO:0000313" key="10">
    <source>
        <dbReference type="EMBL" id="MED6284313.1"/>
    </source>
</evidence>
<dbReference type="Proteomes" id="UP001352852">
    <property type="component" value="Unassembled WGS sequence"/>
</dbReference>
<dbReference type="EMBL" id="JAHUTJ010050732">
    <property type="protein sequence ID" value="MED6284313.1"/>
    <property type="molecule type" value="Genomic_DNA"/>
</dbReference>
<keyword evidence="3" id="KW-0963">Cytoplasm</keyword>
<comment type="subcellular location">
    <subcellularLocation>
        <location evidence="1">Cytoplasm</location>
        <location evidence="1">Cytoskeleton</location>
        <location evidence="1">Cilium basal body</location>
    </subcellularLocation>
    <subcellularLocation>
        <location evidence="2">Cytoplasm</location>
        <location evidence="2">Cytoskeleton</location>
        <location evidence="2">Microtubule organizing center</location>
        <location evidence="2">Centrosome</location>
    </subcellularLocation>
</comment>
<sequence length="397" mass="45522">MVEIGWRTVEAQLKSRILWGPPPGSGGWLSLWGIGTWTWEYRVGSWAAPSPRSTKVSIKCGGNFLPATLTAGGCCLGLGALVCAGSFLVAACLGLGPWALSGLGLEQLGTGPDSRFLRDEIRQLEAQLEQQEKELTQLKKDMGKEKNTNEELMVRLEEAEDEVKKLKRENEQLQQDVEFYRGELEQKDPLPSRDENAETQRKLSLANRQLYQCLEDLQRAEDENTHLKTQNEQLQRSLEESVKEMEKMTDEYNKMKIVVQQTDSIMDQLRKERDHTKLQVRELTDKIQSMTEENDPIMAAVNAKVEEWKMVLSGKDDEVLVYQQMIRELREKLRSAQLDLDKSNIIALQQAVQERDNQIKMLSEQVEQYTREMEKHAQLIEELKMSTNKDKGVLIRV</sequence>
<keyword evidence="11" id="KW-1185">Reference proteome</keyword>
<feature type="coiled-coil region" evidence="8">
    <location>
        <begin position="319"/>
        <end position="386"/>
    </location>
</feature>
<keyword evidence="4" id="KW-0970">Cilium biogenesis/degradation</keyword>
<keyword evidence="5 8" id="KW-0175">Coiled coil</keyword>
<feature type="region of interest" description="Disordered" evidence="9">
    <location>
        <begin position="179"/>
        <end position="199"/>
    </location>
</feature>
<keyword evidence="7" id="KW-0966">Cell projection</keyword>
<dbReference type="PANTHER" id="PTHR18879:SF20">
    <property type="entry name" value="CENTROSOMAL PROTEIN OF 290 KDA"/>
    <property type="match status" value="1"/>
</dbReference>
<comment type="caution">
    <text evidence="10">The sequence shown here is derived from an EMBL/GenBank/DDBJ whole genome shotgun (WGS) entry which is preliminary data.</text>
</comment>